<dbReference type="GO" id="GO:0006598">
    <property type="term" value="P:polyamine catabolic process"/>
    <property type="evidence" value="ECO:0007669"/>
    <property type="project" value="TreeGrafter"/>
</dbReference>
<protein>
    <submittedName>
        <fullName evidence="1">Gamma-glutamyl-gamma-aminobutyrate hydrolase family protein</fullName>
    </submittedName>
</protein>
<dbReference type="PANTHER" id="PTHR43235">
    <property type="entry name" value="GLUTAMINE AMIDOTRANSFERASE PB2B2.05-RELATED"/>
    <property type="match status" value="1"/>
</dbReference>
<organism evidence="1 2">
    <name type="scientific">Acetilactobacillus jinshanensis</name>
    <dbReference type="NCBI Taxonomy" id="1720083"/>
    <lineage>
        <taxon>Bacteria</taxon>
        <taxon>Bacillati</taxon>
        <taxon>Bacillota</taxon>
        <taxon>Bacilli</taxon>
        <taxon>Lactobacillales</taxon>
        <taxon>Lactobacillaceae</taxon>
        <taxon>Acetilactobacillus</taxon>
    </lineage>
</organism>
<sequence length="237" mass="26875">MKIGVTMYETSFPTSKTNIRIPHYGAYPLTDALIYNHVTPLLLPSVINPSQRLIKQMVSQFNGLILGGGDDIDPGTYGEPAIMPELTYPERDQFELAIIHETIHERKPILGVCRGSQMINVALGGKLYQNIYTQITDRQLIDHEGSFHSVTISPKSRLYRVLGPKQIVNSRHHQAIKTLGHNLKVVARASDQIIEGIENHDASIQGVQWHPENLWQSKLAQNNLFKDFFKRVKTRMQ</sequence>
<accession>A0A4V1ALL7</accession>
<dbReference type="GO" id="GO:0005829">
    <property type="term" value="C:cytosol"/>
    <property type="evidence" value="ECO:0007669"/>
    <property type="project" value="TreeGrafter"/>
</dbReference>
<gene>
    <name evidence="1" type="ORF">ELX58_02505</name>
</gene>
<proteinExistence type="predicted"/>
<dbReference type="EMBL" id="CP034726">
    <property type="protein sequence ID" value="QBP18039.1"/>
    <property type="molecule type" value="Genomic_DNA"/>
</dbReference>
<name>A0A4V1ALL7_9LACO</name>
<evidence type="ECO:0000313" key="1">
    <source>
        <dbReference type="EMBL" id="QBP18039.1"/>
    </source>
</evidence>
<evidence type="ECO:0000313" key="2">
    <source>
        <dbReference type="Proteomes" id="UP000294321"/>
    </source>
</evidence>
<reference evidence="2" key="1">
    <citation type="submission" date="2018-12" db="EMBL/GenBank/DDBJ databases">
        <title>A new species of lactobacillus.</title>
        <authorList>
            <person name="Jian Y."/>
            <person name="Xin L."/>
            <person name="Hong Z.J."/>
            <person name="Ming L.Z."/>
            <person name="Hong X.Z."/>
        </authorList>
    </citation>
    <scope>NUCLEOTIDE SEQUENCE [LARGE SCALE GENOMIC DNA]</scope>
    <source>
        <strain evidence="2">HSLZ-75</strain>
    </source>
</reference>
<dbReference type="RefSeq" id="WP_133441596.1">
    <property type="nucleotide sequence ID" value="NZ_CP034726.1"/>
</dbReference>
<dbReference type="PROSITE" id="PS51273">
    <property type="entry name" value="GATASE_TYPE_1"/>
    <property type="match status" value="1"/>
</dbReference>
<keyword evidence="2" id="KW-1185">Reference proteome</keyword>
<dbReference type="InterPro" id="IPR029062">
    <property type="entry name" value="Class_I_gatase-like"/>
</dbReference>
<dbReference type="Pfam" id="PF07722">
    <property type="entry name" value="Peptidase_C26"/>
    <property type="match status" value="1"/>
</dbReference>
<dbReference type="InterPro" id="IPR011697">
    <property type="entry name" value="Peptidase_C26"/>
</dbReference>
<dbReference type="GO" id="GO:0033969">
    <property type="term" value="F:gamma-glutamyl-gamma-aminobutyrate hydrolase activity"/>
    <property type="evidence" value="ECO:0007669"/>
    <property type="project" value="TreeGrafter"/>
</dbReference>
<keyword evidence="1" id="KW-0378">Hydrolase</keyword>
<dbReference type="Proteomes" id="UP000294321">
    <property type="component" value="Chromosome"/>
</dbReference>
<dbReference type="OrthoDB" id="9813383at2"/>
<dbReference type="SUPFAM" id="SSF52317">
    <property type="entry name" value="Class I glutamine amidotransferase-like"/>
    <property type="match status" value="1"/>
</dbReference>
<dbReference type="PANTHER" id="PTHR43235:SF1">
    <property type="entry name" value="GLUTAMINE AMIDOTRANSFERASE PB2B2.05-RELATED"/>
    <property type="match status" value="1"/>
</dbReference>
<dbReference type="InterPro" id="IPR044668">
    <property type="entry name" value="PuuD-like"/>
</dbReference>
<dbReference type="CDD" id="cd01745">
    <property type="entry name" value="GATase1_2"/>
    <property type="match status" value="1"/>
</dbReference>
<dbReference type="AlphaFoldDB" id="A0A4V1ALL7"/>
<dbReference type="Gene3D" id="3.40.50.880">
    <property type="match status" value="1"/>
</dbReference>
<dbReference type="KEGG" id="lji:ELX58_02505"/>